<proteinExistence type="predicted"/>
<dbReference type="InterPro" id="IPR012337">
    <property type="entry name" value="RNaseH-like_sf"/>
</dbReference>
<dbReference type="Proteomes" id="UP000499080">
    <property type="component" value="Unassembled WGS sequence"/>
</dbReference>
<dbReference type="GO" id="GO:0004523">
    <property type="term" value="F:RNA-DNA hybrid ribonuclease activity"/>
    <property type="evidence" value="ECO:0007669"/>
    <property type="project" value="InterPro"/>
</dbReference>
<evidence type="ECO:0000256" key="1">
    <source>
        <dbReference type="SAM" id="MobiDB-lite"/>
    </source>
</evidence>
<feature type="domain" description="RNase H type-1" evidence="2">
    <location>
        <begin position="72"/>
        <end position="200"/>
    </location>
</feature>
<comment type="caution">
    <text evidence="3">The sequence shown here is derived from an EMBL/GenBank/DDBJ whole genome shotgun (WGS) entry which is preliminary data.</text>
</comment>
<dbReference type="InterPro" id="IPR042509">
    <property type="entry name" value="ZCCHC3"/>
</dbReference>
<reference evidence="3 4" key="1">
    <citation type="journal article" date="2019" name="Sci. Rep.">
        <title>Orb-weaving spider Araneus ventricosus genome elucidates the spidroin gene catalogue.</title>
        <authorList>
            <person name="Kono N."/>
            <person name="Nakamura H."/>
            <person name="Ohtoshi R."/>
            <person name="Moran D.A.P."/>
            <person name="Shinohara A."/>
            <person name="Yoshida Y."/>
            <person name="Fujiwara M."/>
            <person name="Mori M."/>
            <person name="Tomita M."/>
            <person name="Arakawa K."/>
        </authorList>
    </citation>
    <scope>NUCLEOTIDE SEQUENCE [LARGE SCALE GENOMIC DNA]</scope>
</reference>
<dbReference type="GO" id="GO:0003690">
    <property type="term" value="F:double-stranded DNA binding"/>
    <property type="evidence" value="ECO:0007669"/>
    <property type="project" value="InterPro"/>
</dbReference>
<dbReference type="SMART" id="SM00343">
    <property type="entry name" value="ZnF_C2HC"/>
    <property type="match status" value="2"/>
</dbReference>
<keyword evidence="4" id="KW-1185">Reference proteome</keyword>
<dbReference type="GO" id="GO:0008270">
    <property type="term" value="F:zinc ion binding"/>
    <property type="evidence" value="ECO:0007669"/>
    <property type="project" value="InterPro"/>
</dbReference>
<dbReference type="CDD" id="cd09276">
    <property type="entry name" value="Rnase_HI_RT_non_LTR"/>
    <property type="match status" value="1"/>
</dbReference>
<sequence length="563" mass="63423">MLLVPPTFCPFVREPKCFFMLLNVTIQSSDSFCFPPCDIPQFSYLNPFLGFDKSSTAPVTFQQLFQHHRYQYSSFIPIFTDGSKSDGHVGCGVVSPSDTLSYHLHNCCSVFTAELVAIFCALQEISPSSQRNFIIYTDSMSDLETLSHYDNQMHPVGLEILSILQFLRNKSFNIIFSWVPSHVGISGNETADAIAKFASAFLPRALPYPDIKKSFVSHLFSVWQQTWSLQSNNKLHSVKPSIDLWPILPIREVDVKLTRLRIGHTRFTHKHLIFDERAPECPTCHQNFTVHHILIECPSFKSHRVSHFHSSSVTLQDLGVISCGELLNESEEKITEELKSQGVIHVRRITMRRDGQLLNTKHLILTFDSNKLPEHIKAGYMRLSVRAYIPNSLRCFKCQSFGHSKTSCRGTLTCARCAEVGHESTDCTRTEKCINCKGKHTSFSRNCFAWKQEKEIISTKIKNQISYQEARKLIKSRTPTPGNSYVSAVKKSTAPSTQTNPDVSISSSKPPDSIARASPPITNLPISSSPSVAPVSEEALVSPDFTDFKLVTNKKRDENGFSY</sequence>
<dbReference type="GO" id="GO:0002218">
    <property type="term" value="P:activation of innate immune response"/>
    <property type="evidence" value="ECO:0007669"/>
    <property type="project" value="InterPro"/>
</dbReference>
<dbReference type="Gene3D" id="4.10.60.10">
    <property type="entry name" value="Zinc finger, CCHC-type"/>
    <property type="match status" value="1"/>
</dbReference>
<dbReference type="Gene3D" id="3.30.420.10">
    <property type="entry name" value="Ribonuclease H-like superfamily/Ribonuclease H"/>
    <property type="match status" value="1"/>
</dbReference>
<dbReference type="InterPro" id="IPR036397">
    <property type="entry name" value="RNaseH_sf"/>
</dbReference>
<evidence type="ECO:0000313" key="3">
    <source>
        <dbReference type="EMBL" id="GBM70034.1"/>
    </source>
</evidence>
<evidence type="ECO:0000259" key="2">
    <source>
        <dbReference type="PROSITE" id="PS50879"/>
    </source>
</evidence>
<dbReference type="AlphaFoldDB" id="A0A4Y2HWZ4"/>
<dbReference type="PANTHER" id="PTHR22639:SF7">
    <property type="entry name" value="CCHC-TYPE DOMAIN-CONTAINING PROTEIN"/>
    <property type="match status" value="1"/>
</dbReference>
<feature type="compositionally biased region" description="Polar residues" evidence="1">
    <location>
        <begin position="493"/>
        <end position="510"/>
    </location>
</feature>
<organism evidence="3 4">
    <name type="scientific">Araneus ventricosus</name>
    <name type="common">Orbweaver spider</name>
    <name type="synonym">Epeira ventricosa</name>
    <dbReference type="NCBI Taxonomy" id="182803"/>
    <lineage>
        <taxon>Eukaryota</taxon>
        <taxon>Metazoa</taxon>
        <taxon>Ecdysozoa</taxon>
        <taxon>Arthropoda</taxon>
        <taxon>Chelicerata</taxon>
        <taxon>Arachnida</taxon>
        <taxon>Araneae</taxon>
        <taxon>Araneomorphae</taxon>
        <taxon>Entelegynae</taxon>
        <taxon>Araneoidea</taxon>
        <taxon>Araneidae</taxon>
        <taxon>Araneus</taxon>
    </lineage>
</organism>
<dbReference type="InterPro" id="IPR001878">
    <property type="entry name" value="Znf_CCHC"/>
</dbReference>
<dbReference type="PANTHER" id="PTHR22639">
    <property type="entry name" value="GAG-RELATED PROTEIN"/>
    <property type="match status" value="1"/>
</dbReference>
<accession>A0A4Y2HWZ4</accession>
<dbReference type="Pfam" id="PF00075">
    <property type="entry name" value="RNase_H"/>
    <property type="match status" value="1"/>
</dbReference>
<dbReference type="PROSITE" id="PS50879">
    <property type="entry name" value="RNASE_H_1"/>
    <property type="match status" value="1"/>
</dbReference>
<name>A0A4Y2HWZ4_ARAVE</name>
<dbReference type="InterPro" id="IPR002156">
    <property type="entry name" value="RNaseH_domain"/>
</dbReference>
<protein>
    <recommendedName>
        <fullName evidence="2">RNase H type-1 domain-containing protein</fullName>
    </recommendedName>
</protein>
<dbReference type="GO" id="GO:0003723">
    <property type="term" value="F:RNA binding"/>
    <property type="evidence" value="ECO:0007669"/>
    <property type="project" value="InterPro"/>
</dbReference>
<feature type="region of interest" description="Disordered" evidence="1">
    <location>
        <begin position="478"/>
        <end position="535"/>
    </location>
</feature>
<dbReference type="InterPro" id="IPR036875">
    <property type="entry name" value="Znf_CCHC_sf"/>
</dbReference>
<dbReference type="EMBL" id="BGPR01104532">
    <property type="protein sequence ID" value="GBM70034.1"/>
    <property type="molecule type" value="Genomic_DNA"/>
</dbReference>
<evidence type="ECO:0000313" key="4">
    <source>
        <dbReference type="Proteomes" id="UP000499080"/>
    </source>
</evidence>
<gene>
    <name evidence="3" type="ORF">AVEN_235027_1</name>
</gene>
<dbReference type="SUPFAM" id="SSF53098">
    <property type="entry name" value="Ribonuclease H-like"/>
    <property type="match status" value="1"/>
</dbReference>
<dbReference type="SUPFAM" id="SSF57756">
    <property type="entry name" value="Retrovirus zinc finger-like domains"/>
    <property type="match status" value="1"/>
</dbReference>